<dbReference type="SMART" id="SM00226">
    <property type="entry name" value="LMWPc"/>
    <property type="match status" value="1"/>
</dbReference>
<dbReference type="PANTHER" id="PTHR43428:SF1">
    <property type="entry name" value="ARSENATE REDUCTASE"/>
    <property type="match status" value="1"/>
</dbReference>
<accession>A0A2S5TA08</accession>
<dbReference type="Gene3D" id="3.40.50.2300">
    <property type="match status" value="1"/>
</dbReference>
<dbReference type="InterPro" id="IPR036196">
    <property type="entry name" value="Ptyr_pPase_sf"/>
</dbReference>
<reference evidence="3 4" key="1">
    <citation type="submission" date="2018-02" db="EMBL/GenBank/DDBJ databases">
        <title>Genome sequencing of Solimonas sp. HR-BB.</title>
        <authorList>
            <person name="Lee Y."/>
            <person name="Jeon C.O."/>
        </authorList>
    </citation>
    <scope>NUCLEOTIDE SEQUENCE [LARGE SCALE GENOMIC DNA]</scope>
    <source>
        <strain evidence="3 4">HR-BB</strain>
    </source>
</reference>
<evidence type="ECO:0000259" key="2">
    <source>
        <dbReference type="SMART" id="SM00226"/>
    </source>
</evidence>
<proteinExistence type="predicted"/>
<dbReference type="PANTHER" id="PTHR43428">
    <property type="entry name" value="ARSENATE REDUCTASE"/>
    <property type="match status" value="1"/>
</dbReference>
<dbReference type="AlphaFoldDB" id="A0A2S5TA08"/>
<comment type="caution">
    <text evidence="3">The sequence shown here is derived from an EMBL/GenBank/DDBJ whole genome shotgun (WGS) entry which is preliminary data.</text>
</comment>
<gene>
    <name evidence="3" type="ORF">C3942_21580</name>
</gene>
<dbReference type="CDD" id="cd16345">
    <property type="entry name" value="LMWP_ArsC"/>
    <property type="match status" value="1"/>
</dbReference>
<dbReference type="RefSeq" id="WP_104232441.1">
    <property type="nucleotide sequence ID" value="NZ_PSNW01000021.1"/>
</dbReference>
<sequence>MSAENPIRVLFICTGNSARSIMAEALLRHWGHERFQAFSAGAHPRGEVHPLTLETLRRHRLSSEGLRNKSWDEFCGEGKPELDLVVTVCDEAAGETCPVLPGAPVQAHWGIADPAAVQGTGEERLHAFREAYAALDTRVKLLTALRDDHFAHLRESGLRDELERIHREAATGG</sequence>
<evidence type="ECO:0000313" key="3">
    <source>
        <dbReference type="EMBL" id="PPE71831.1"/>
    </source>
</evidence>
<organism evidence="3 4">
    <name type="scientific">Solimonas fluminis</name>
    <dbReference type="NCBI Taxonomy" id="2086571"/>
    <lineage>
        <taxon>Bacteria</taxon>
        <taxon>Pseudomonadati</taxon>
        <taxon>Pseudomonadota</taxon>
        <taxon>Gammaproteobacteria</taxon>
        <taxon>Nevskiales</taxon>
        <taxon>Nevskiaceae</taxon>
        <taxon>Solimonas</taxon>
    </lineage>
</organism>
<keyword evidence="1" id="KW-0059">Arsenical resistance</keyword>
<keyword evidence="4" id="KW-1185">Reference proteome</keyword>
<evidence type="ECO:0000313" key="4">
    <source>
        <dbReference type="Proteomes" id="UP000238220"/>
    </source>
</evidence>
<dbReference type="InterPro" id="IPR023485">
    <property type="entry name" value="Ptyr_pPase"/>
</dbReference>
<dbReference type="SUPFAM" id="SSF52788">
    <property type="entry name" value="Phosphotyrosine protein phosphatases I"/>
    <property type="match status" value="1"/>
</dbReference>
<dbReference type="Proteomes" id="UP000238220">
    <property type="component" value="Unassembled WGS sequence"/>
</dbReference>
<evidence type="ECO:0000256" key="1">
    <source>
        <dbReference type="ARBA" id="ARBA00022849"/>
    </source>
</evidence>
<dbReference type="OrthoDB" id="9793058at2"/>
<dbReference type="EMBL" id="PSNW01000021">
    <property type="protein sequence ID" value="PPE71831.1"/>
    <property type="molecule type" value="Genomic_DNA"/>
</dbReference>
<feature type="domain" description="Phosphotyrosine protein phosphatase I" evidence="2">
    <location>
        <begin position="7"/>
        <end position="145"/>
    </location>
</feature>
<protein>
    <submittedName>
        <fullName evidence="3">ArsR family transcriptional regulator</fullName>
    </submittedName>
</protein>
<dbReference type="GO" id="GO:0046685">
    <property type="term" value="P:response to arsenic-containing substance"/>
    <property type="evidence" value="ECO:0007669"/>
    <property type="project" value="UniProtKB-KW"/>
</dbReference>
<name>A0A2S5TA08_9GAMM</name>
<dbReference type="Pfam" id="PF01451">
    <property type="entry name" value="LMWPc"/>
    <property type="match status" value="1"/>
</dbReference>